<dbReference type="EMBL" id="JARESE010000089">
    <property type="protein sequence ID" value="MDE8654579.1"/>
    <property type="molecule type" value="Genomic_DNA"/>
</dbReference>
<keyword evidence="1" id="KW-0472">Membrane</keyword>
<keyword evidence="1" id="KW-1133">Transmembrane helix</keyword>
<gene>
    <name evidence="3" type="ORF">PYV00_23045</name>
</gene>
<feature type="domain" description="TNase-like" evidence="2">
    <location>
        <begin position="85"/>
        <end position="172"/>
    </location>
</feature>
<dbReference type="InterPro" id="IPR016071">
    <property type="entry name" value="Staphylococal_nuclease_OB-fold"/>
</dbReference>
<evidence type="ECO:0000256" key="1">
    <source>
        <dbReference type="SAM" id="Phobius"/>
    </source>
</evidence>
<evidence type="ECO:0000313" key="3">
    <source>
        <dbReference type="EMBL" id="MDE8654579.1"/>
    </source>
</evidence>
<dbReference type="Proteomes" id="UP001216253">
    <property type="component" value="Unassembled WGS sequence"/>
</dbReference>
<dbReference type="PROSITE" id="PS50830">
    <property type="entry name" value="TNASE_3"/>
    <property type="match status" value="1"/>
</dbReference>
<feature type="transmembrane region" description="Helical" evidence="1">
    <location>
        <begin position="28"/>
        <end position="46"/>
    </location>
</feature>
<dbReference type="SUPFAM" id="SSF50199">
    <property type="entry name" value="Staphylococcal nuclease"/>
    <property type="match status" value="1"/>
</dbReference>
<dbReference type="Pfam" id="PF00565">
    <property type="entry name" value="SNase"/>
    <property type="match status" value="1"/>
</dbReference>
<comment type="caution">
    <text evidence="3">The sequence shown here is derived from an EMBL/GenBank/DDBJ whole genome shotgun (WGS) entry which is preliminary data.</text>
</comment>
<organism evidence="3 4">
    <name type="scientific">Novosphingobium album</name>
    <name type="common">ex Liu et al. 2023</name>
    <dbReference type="NCBI Taxonomy" id="3031130"/>
    <lineage>
        <taxon>Bacteria</taxon>
        <taxon>Pseudomonadati</taxon>
        <taxon>Pseudomonadota</taxon>
        <taxon>Alphaproteobacteria</taxon>
        <taxon>Sphingomonadales</taxon>
        <taxon>Sphingomonadaceae</taxon>
        <taxon>Novosphingobium</taxon>
    </lineage>
</organism>
<evidence type="ECO:0000313" key="4">
    <source>
        <dbReference type="Proteomes" id="UP001216253"/>
    </source>
</evidence>
<keyword evidence="1" id="KW-0812">Transmembrane</keyword>
<proteinExistence type="predicted"/>
<dbReference type="Gene3D" id="2.40.50.90">
    <property type="match status" value="1"/>
</dbReference>
<accession>A0ABT5WXE8</accession>
<reference evidence="3 4" key="1">
    <citation type="submission" date="2023-03" db="EMBL/GenBank/DDBJ databases">
        <title>NovoSphingobium album sp. nov. isolated from polycyclic aromatic hydrocarbons- and heavy-metal polluted soil.</title>
        <authorList>
            <person name="Liu Z."/>
            <person name="Wang K."/>
        </authorList>
    </citation>
    <scope>NUCLEOTIDE SEQUENCE [LARGE SCALE GENOMIC DNA]</scope>
    <source>
        <strain evidence="3 4">H3SJ31-1</strain>
    </source>
</reference>
<sequence length="183" mass="20014">MGPRTTFRAPARRRRGFARHEGPVSGRYLTGVAAMALAAFTAIVLWDGSPPGLALPLFGPRAPAEPDREQAYFTRCSGPVRTTCVVDGDTFWYQGTKIRIADINTPEVSAPGCAAEARLGEAATRRLIALLNQGAFTLQTADRETDRYGRALRVVTRQGHSLGATLEAEGLAEHWRGFRRDWC</sequence>
<protein>
    <submittedName>
        <fullName evidence="3">Thermonuclease family protein</fullName>
    </submittedName>
</protein>
<keyword evidence="4" id="KW-1185">Reference proteome</keyword>
<name>A0ABT5WXE8_9SPHN</name>
<evidence type="ECO:0000259" key="2">
    <source>
        <dbReference type="PROSITE" id="PS50830"/>
    </source>
</evidence>
<dbReference type="InterPro" id="IPR035437">
    <property type="entry name" value="SNase_OB-fold_sf"/>
</dbReference>